<evidence type="ECO:0000256" key="1">
    <source>
        <dbReference type="SAM" id="MobiDB-lite"/>
    </source>
</evidence>
<reference evidence="2 4" key="1">
    <citation type="submission" date="2008-03" db="EMBL/GenBank/DDBJ databases">
        <title>Annotation of Ixodes scapularis.</title>
        <authorList>
            <consortium name="Ixodes scapularis Genome Project Consortium"/>
            <person name="Caler E."/>
            <person name="Hannick L.I."/>
            <person name="Bidwell S."/>
            <person name="Joardar V."/>
            <person name="Thiagarajan M."/>
            <person name="Amedeo P."/>
            <person name="Galinsky K.J."/>
            <person name="Schobel S."/>
            <person name="Inman J."/>
            <person name="Hostetler J."/>
            <person name="Miller J."/>
            <person name="Hammond M."/>
            <person name="Megy K."/>
            <person name="Lawson D."/>
            <person name="Kodira C."/>
            <person name="Sutton G."/>
            <person name="Meyer J."/>
            <person name="Hill C.A."/>
            <person name="Birren B."/>
            <person name="Nene V."/>
            <person name="Collins F."/>
            <person name="Alarcon-Chaidez F."/>
            <person name="Wikel S."/>
            <person name="Strausberg R."/>
        </authorList>
    </citation>
    <scope>NUCLEOTIDE SEQUENCE [LARGE SCALE GENOMIC DNA]</scope>
    <source>
        <strain evidence="4">Wikel</strain>
        <strain evidence="2">Wikel colony</strain>
    </source>
</reference>
<dbReference type="EMBL" id="ABJB010883277">
    <property type="status" value="NOT_ANNOTATED_CDS"/>
    <property type="molecule type" value="Genomic_DNA"/>
</dbReference>
<proteinExistence type="predicted"/>
<protein>
    <submittedName>
        <fullName evidence="2 3">Uncharacterized protein</fullName>
    </submittedName>
</protein>
<dbReference type="VEuPathDB" id="VectorBase:ISCI005028"/>
<sequence>METPLSSAVVAQLEDRGVPLVAVGGFRHSRPLPPRPRGPGAMPVQERIDAVRSALPGHINKGTDDYVFSGDVTDLALQAQGFTELVARKPPDFDFDVFWDMFLRMAADLPLDDAGEIAQIAVPDITVASLMSQQQTSSSAGLLPFVTLFGSPSGNKKEMQASATMVNERVLSQDGPSDSLPFKPTAKPEVIKKGKGQGHLQ</sequence>
<evidence type="ECO:0000313" key="3">
    <source>
        <dbReference type="EnsemblMetazoa" id="ISCW005028-PA"/>
    </source>
</evidence>
<evidence type="ECO:0000313" key="4">
    <source>
        <dbReference type="Proteomes" id="UP000001555"/>
    </source>
</evidence>
<dbReference type="EnsemblMetazoa" id="ISCW005028-RA">
    <property type="protein sequence ID" value="ISCW005028-PA"/>
    <property type="gene ID" value="ISCW005028"/>
</dbReference>
<dbReference type="HOGENOM" id="CLU_1361774_0_0_1"/>
<dbReference type="PaxDb" id="6945-B7PH59"/>
<dbReference type="Proteomes" id="UP000001555">
    <property type="component" value="Unassembled WGS sequence"/>
</dbReference>
<keyword evidence="4" id="KW-1185">Reference proteome</keyword>
<feature type="region of interest" description="Disordered" evidence="1">
    <location>
        <begin position="170"/>
        <end position="201"/>
    </location>
</feature>
<dbReference type="AlphaFoldDB" id="B7PH59"/>
<dbReference type="VEuPathDB" id="VectorBase:ISCW005028"/>
<accession>B7PH59</accession>
<evidence type="ECO:0000313" key="2">
    <source>
        <dbReference type="EMBL" id="EEC05931.1"/>
    </source>
</evidence>
<dbReference type="InParanoid" id="B7PH59"/>
<dbReference type="EMBL" id="DS711386">
    <property type="protein sequence ID" value="EEC05931.1"/>
    <property type="molecule type" value="Genomic_DNA"/>
</dbReference>
<name>B7PH59_IXOSC</name>
<organism>
    <name type="scientific">Ixodes scapularis</name>
    <name type="common">Black-legged tick</name>
    <name type="synonym">Deer tick</name>
    <dbReference type="NCBI Taxonomy" id="6945"/>
    <lineage>
        <taxon>Eukaryota</taxon>
        <taxon>Metazoa</taxon>
        <taxon>Ecdysozoa</taxon>
        <taxon>Arthropoda</taxon>
        <taxon>Chelicerata</taxon>
        <taxon>Arachnida</taxon>
        <taxon>Acari</taxon>
        <taxon>Parasitiformes</taxon>
        <taxon>Ixodida</taxon>
        <taxon>Ixodoidea</taxon>
        <taxon>Ixodidae</taxon>
        <taxon>Ixodinae</taxon>
        <taxon>Ixodes</taxon>
    </lineage>
</organism>
<gene>
    <name evidence="2" type="ORF">IscW_ISCW005028</name>
</gene>
<reference evidence="3" key="2">
    <citation type="submission" date="2020-05" db="UniProtKB">
        <authorList>
            <consortium name="EnsemblMetazoa"/>
        </authorList>
    </citation>
    <scope>IDENTIFICATION</scope>
    <source>
        <strain evidence="3">wikel</strain>
    </source>
</reference>